<evidence type="ECO:0000313" key="13">
    <source>
        <dbReference type="EMBL" id="QIW94835.1"/>
    </source>
</evidence>
<feature type="compositionally biased region" description="Basic and acidic residues" evidence="10">
    <location>
        <begin position="34"/>
        <end position="45"/>
    </location>
</feature>
<comment type="subunit">
    <text evidence="2">Component of the NuA4 histone acetyltransferase complex.</text>
</comment>
<keyword evidence="4" id="KW-0547">Nucleotide-binding</keyword>
<evidence type="ECO:0000256" key="8">
    <source>
        <dbReference type="ARBA" id="ARBA00022840"/>
    </source>
</evidence>
<feature type="compositionally biased region" description="Low complexity" evidence="10">
    <location>
        <begin position="17"/>
        <end position="29"/>
    </location>
</feature>
<dbReference type="Gene3D" id="3.40.50.10810">
    <property type="entry name" value="Tandem AAA-ATPase domain"/>
    <property type="match status" value="1"/>
</dbReference>
<keyword evidence="5" id="KW-0863">Zinc-finger</keyword>
<dbReference type="Pfam" id="PF00176">
    <property type="entry name" value="SNF2-rel_dom"/>
    <property type="match status" value="1"/>
</dbReference>
<dbReference type="GO" id="GO:0008270">
    <property type="term" value="F:zinc ion binding"/>
    <property type="evidence" value="ECO:0007669"/>
    <property type="project" value="UniProtKB-KW"/>
</dbReference>
<dbReference type="InterPro" id="IPR056616">
    <property type="entry name" value="Chromo_MIT1"/>
</dbReference>
<dbReference type="InterPro" id="IPR013083">
    <property type="entry name" value="Znf_RING/FYVE/PHD"/>
</dbReference>
<dbReference type="GO" id="GO:0003677">
    <property type="term" value="F:DNA binding"/>
    <property type="evidence" value="ECO:0007669"/>
    <property type="project" value="TreeGrafter"/>
</dbReference>
<dbReference type="Pfam" id="PF15446">
    <property type="entry name" value="zf-PHD-like"/>
    <property type="match status" value="1"/>
</dbReference>
<dbReference type="GO" id="GO:0042393">
    <property type="term" value="F:histone binding"/>
    <property type="evidence" value="ECO:0007669"/>
    <property type="project" value="TreeGrafter"/>
</dbReference>
<feature type="region of interest" description="Disordered" evidence="10">
    <location>
        <begin position="1132"/>
        <end position="1207"/>
    </location>
</feature>
<protein>
    <recommendedName>
        <fullName evidence="15">PHD-type domain-containing protein</fullName>
    </recommendedName>
</protein>
<dbReference type="SMART" id="SM00249">
    <property type="entry name" value="PHD"/>
    <property type="match status" value="1"/>
</dbReference>
<keyword evidence="6" id="KW-0378">Hydrolase</keyword>
<dbReference type="SUPFAM" id="SSF52540">
    <property type="entry name" value="P-loop containing nucleoside triphosphate hydrolases"/>
    <property type="match status" value="2"/>
</dbReference>
<evidence type="ECO:0000256" key="7">
    <source>
        <dbReference type="ARBA" id="ARBA00022833"/>
    </source>
</evidence>
<evidence type="ECO:0000313" key="14">
    <source>
        <dbReference type="Proteomes" id="UP000503462"/>
    </source>
</evidence>
<evidence type="ECO:0000256" key="3">
    <source>
        <dbReference type="ARBA" id="ARBA00022723"/>
    </source>
</evidence>
<dbReference type="InterPro" id="IPR011011">
    <property type="entry name" value="Znf_FYVE_PHD"/>
</dbReference>
<dbReference type="InterPro" id="IPR019786">
    <property type="entry name" value="Zinc_finger_PHD-type_CS"/>
</dbReference>
<dbReference type="InterPro" id="IPR049730">
    <property type="entry name" value="SNF2/RAD54-like_C"/>
</dbReference>
<dbReference type="AlphaFoldDB" id="A0A6H0XJE4"/>
<dbReference type="SMART" id="SM00487">
    <property type="entry name" value="DEXDc"/>
    <property type="match status" value="1"/>
</dbReference>
<dbReference type="GO" id="GO:0005524">
    <property type="term" value="F:ATP binding"/>
    <property type="evidence" value="ECO:0007669"/>
    <property type="project" value="UniProtKB-KW"/>
</dbReference>
<feature type="region of interest" description="Disordered" evidence="10">
    <location>
        <begin position="101"/>
        <end position="183"/>
    </location>
</feature>
<accession>A0A6H0XJE4</accession>
<sequence length="1207" mass="137777">MEPSWTSRMRVRPPNPTTRSSTVVSNTVSGSITESKEENVAEHTARRVTRLRPPQFFSDYSELVSMSDDNGTIRAFVQDPTGQHALLHHPLQLASSALHTEDSDAQEYEAEDEDDDDEEFHEPSHRQTRTQKRKRETSKRDHSLDDFIVGDDETDEERVKHRKVATRQSARSTRHQGGMQEKSIDDIYRSDDEDASFQAPPRAARVHEVFKPVDENSDFCTRHIDFCDQCDAPDDLIYCQGCSLAYHQDCLGPRVSRGHTVTKVGEGNFVLQCKHCTGKDTTANQPAPHGGKCEDCLCYGRTCLPFGAPLRLLLEDEECDQSGAEDAITSVNPSLINNAGHVLFRCRGCYRAWHVEHLPLHWTEQDGYELRYIQARLRQYCQDWSCNDCAHFPSKVAVIIAWRPRDDDAFDEPLSYAFVDEDQKEYLVKFEGDSYFRAVWVSGAWLWRRTTGTQRKAFAKCEANQEAKLTAEAAIPSEYLRAEVILAVKFHPHGDSINDIAEVFVKFEGLPYEECSWDSAPYEENAEIWDAFERAYEDWEKGSYMQPVQADVLQRRLDAVRGLPFRQFQLQPISLKGKLMDYQLAGLNWLYFHWFSHENTILGDEMGLGKTVQVIALMAGLVERHQCYPFIIVVPNSTCPNWRREFARWAPGLKVATFFGSKKTRDTVRDYEMFPGDGKDLKCHVVITSYETASDRSTRLLFRKIKWQGLIVDEGQRLKNDTSHLYGVLAAMKTPFKALLTGTPLQNNQRELFNLLQFLDRQHNAAKLAEQYQDLNKDKITKLHSVIKPYFLRRTKLQVLSLPPMRQIVVPISMSSVQKRVYKTILTKNADLMKALLATRNGRKTNRTNHNNILMQLRKCLCHAYVYSQGIEERSIDQTVSLRNLIDASGKLKFLEVMLPLLQADGHRVLIFSQFLDALDVVEDFLNGLKMKYHRLDGGVSAQEKQKRIDLFNAADSQYFAFLLSTRSGGVGINLASADTVIILDPDFNPHQDLQAISRAHRFGQTKPVLCFKLVTVGTAEERIMSMGKRKLALDKALIRELDQEELGKSDLVSILQHGVNDLFSDTEGQTIVYDEAKVSVLLDRSNMTQDKDDEDNIWSYAEVWKTGEENELHEDAWDKILKDRERRAARAAAQQTNRLGRGRRQRGEIDYTGRAPFEDVEGLGPLEVDSRGELEEDDQDFHDNSDPESDEDGAVRAGRKKDGNSD</sequence>
<dbReference type="PANTHER" id="PTHR45623:SF17">
    <property type="entry name" value="CHROMODOMAIN-HELICASE-DNA-BINDING PROTEIN 3-RELATED"/>
    <property type="match status" value="1"/>
</dbReference>
<evidence type="ECO:0000256" key="9">
    <source>
        <dbReference type="ARBA" id="ARBA00023242"/>
    </source>
</evidence>
<dbReference type="PROSITE" id="PS51194">
    <property type="entry name" value="HELICASE_CTER"/>
    <property type="match status" value="1"/>
</dbReference>
<feature type="compositionally biased region" description="Basic residues" evidence="10">
    <location>
        <begin position="126"/>
        <end position="137"/>
    </location>
</feature>
<dbReference type="EMBL" id="CP051139">
    <property type="protein sequence ID" value="QIW94835.1"/>
    <property type="molecule type" value="Genomic_DNA"/>
</dbReference>
<evidence type="ECO:0000256" key="10">
    <source>
        <dbReference type="SAM" id="MobiDB-lite"/>
    </source>
</evidence>
<dbReference type="GO" id="GO:0003682">
    <property type="term" value="F:chromatin binding"/>
    <property type="evidence" value="ECO:0007669"/>
    <property type="project" value="TreeGrafter"/>
</dbReference>
<feature type="compositionally biased region" description="Acidic residues" evidence="10">
    <location>
        <begin position="103"/>
        <end position="120"/>
    </location>
</feature>
<dbReference type="PROSITE" id="PS51192">
    <property type="entry name" value="HELICASE_ATP_BIND_1"/>
    <property type="match status" value="1"/>
</dbReference>
<dbReference type="InterPro" id="IPR000330">
    <property type="entry name" value="SNF2_N"/>
</dbReference>
<dbReference type="InterPro" id="IPR001965">
    <property type="entry name" value="Znf_PHD"/>
</dbReference>
<feature type="domain" description="Helicase ATP-binding" evidence="11">
    <location>
        <begin position="591"/>
        <end position="762"/>
    </location>
</feature>
<keyword evidence="3" id="KW-0479">Metal-binding</keyword>
<keyword evidence="7" id="KW-0862">Zinc</keyword>
<dbReference type="PROSITE" id="PS01359">
    <property type="entry name" value="ZF_PHD_1"/>
    <property type="match status" value="1"/>
</dbReference>
<dbReference type="Gene3D" id="3.40.50.300">
    <property type="entry name" value="P-loop containing nucleotide triphosphate hydrolases"/>
    <property type="match status" value="1"/>
</dbReference>
<dbReference type="PANTHER" id="PTHR45623">
    <property type="entry name" value="CHROMODOMAIN-HELICASE-DNA-BINDING PROTEIN 3-RELATED-RELATED"/>
    <property type="match status" value="1"/>
</dbReference>
<dbReference type="InterPro" id="IPR041684">
    <property type="entry name" value="Znf-PHD-like"/>
</dbReference>
<dbReference type="GO" id="GO:0005634">
    <property type="term" value="C:nucleus"/>
    <property type="evidence" value="ECO:0007669"/>
    <property type="project" value="UniProtKB-SubCell"/>
</dbReference>
<dbReference type="OrthoDB" id="5857104at2759"/>
<dbReference type="InterPro" id="IPR027417">
    <property type="entry name" value="P-loop_NTPase"/>
</dbReference>
<organism evidence="13 14">
    <name type="scientific">Peltaster fructicola</name>
    <dbReference type="NCBI Taxonomy" id="286661"/>
    <lineage>
        <taxon>Eukaryota</taxon>
        <taxon>Fungi</taxon>
        <taxon>Dikarya</taxon>
        <taxon>Ascomycota</taxon>
        <taxon>Pezizomycotina</taxon>
        <taxon>Dothideomycetes</taxon>
        <taxon>Dothideomycetes incertae sedis</taxon>
        <taxon>Peltaster</taxon>
    </lineage>
</organism>
<dbReference type="GO" id="GO:0016887">
    <property type="term" value="F:ATP hydrolysis activity"/>
    <property type="evidence" value="ECO:0007669"/>
    <property type="project" value="TreeGrafter"/>
</dbReference>
<name>A0A6H0XJE4_9PEZI</name>
<evidence type="ECO:0008006" key="15">
    <source>
        <dbReference type="Google" id="ProtNLM"/>
    </source>
</evidence>
<evidence type="ECO:0000256" key="6">
    <source>
        <dbReference type="ARBA" id="ARBA00022801"/>
    </source>
</evidence>
<dbReference type="Pfam" id="PF23615">
    <property type="entry name" value="Chromo_MIT1"/>
    <property type="match status" value="1"/>
</dbReference>
<dbReference type="GO" id="GO:0000785">
    <property type="term" value="C:chromatin"/>
    <property type="evidence" value="ECO:0007669"/>
    <property type="project" value="TreeGrafter"/>
</dbReference>
<comment type="subcellular location">
    <subcellularLocation>
        <location evidence="1">Nucleus</location>
    </subcellularLocation>
</comment>
<evidence type="ECO:0000259" key="11">
    <source>
        <dbReference type="PROSITE" id="PS51192"/>
    </source>
</evidence>
<dbReference type="InterPro" id="IPR016197">
    <property type="entry name" value="Chromo-like_dom_sf"/>
</dbReference>
<feature type="region of interest" description="Disordered" evidence="10">
    <location>
        <begin position="1"/>
        <end position="46"/>
    </location>
</feature>
<keyword evidence="14" id="KW-1185">Reference proteome</keyword>
<dbReference type="SUPFAM" id="SSF54160">
    <property type="entry name" value="Chromo domain-like"/>
    <property type="match status" value="2"/>
</dbReference>
<proteinExistence type="predicted"/>
<dbReference type="InterPro" id="IPR001650">
    <property type="entry name" value="Helicase_C-like"/>
</dbReference>
<dbReference type="CDD" id="cd18793">
    <property type="entry name" value="SF2_C_SNF"/>
    <property type="match status" value="1"/>
</dbReference>
<dbReference type="SUPFAM" id="SSF57903">
    <property type="entry name" value="FYVE/PHD zinc finger"/>
    <property type="match status" value="1"/>
</dbReference>
<evidence type="ECO:0000256" key="5">
    <source>
        <dbReference type="ARBA" id="ARBA00022771"/>
    </source>
</evidence>
<evidence type="ECO:0000259" key="12">
    <source>
        <dbReference type="PROSITE" id="PS51194"/>
    </source>
</evidence>
<reference evidence="13 14" key="1">
    <citation type="journal article" date="2016" name="Sci. Rep.">
        <title>Peltaster fructicola genome reveals evolution from an invasive phytopathogen to an ectophytic parasite.</title>
        <authorList>
            <person name="Xu C."/>
            <person name="Chen H."/>
            <person name="Gleason M.L."/>
            <person name="Xu J.R."/>
            <person name="Liu H."/>
            <person name="Zhang R."/>
            <person name="Sun G."/>
        </authorList>
    </citation>
    <scope>NUCLEOTIDE SEQUENCE [LARGE SCALE GENOMIC DNA]</scope>
    <source>
        <strain evidence="13 14">LNHT1506</strain>
    </source>
</reference>
<dbReference type="GO" id="GO:0140658">
    <property type="term" value="F:ATP-dependent chromatin remodeler activity"/>
    <property type="evidence" value="ECO:0007669"/>
    <property type="project" value="TreeGrafter"/>
</dbReference>
<dbReference type="Pfam" id="PF00271">
    <property type="entry name" value="Helicase_C"/>
    <property type="match status" value="1"/>
</dbReference>
<evidence type="ECO:0000256" key="4">
    <source>
        <dbReference type="ARBA" id="ARBA00022741"/>
    </source>
</evidence>
<dbReference type="InterPro" id="IPR038718">
    <property type="entry name" value="SNF2-like_sf"/>
</dbReference>
<feature type="compositionally biased region" description="Acidic residues" evidence="10">
    <location>
        <begin position="1175"/>
        <end position="1193"/>
    </location>
</feature>
<keyword evidence="8" id="KW-0067">ATP-binding</keyword>
<keyword evidence="9" id="KW-0539">Nucleus</keyword>
<dbReference type="Gene3D" id="3.30.40.10">
    <property type="entry name" value="Zinc/RING finger domain, C3HC4 (zinc finger)"/>
    <property type="match status" value="1"/>
</dbReference>
<dbReference type="Proteomes" id="UP000503462">
    <property type="component" value="Chromosome 1"/>
</dbReference>
<evidence type="ECO:0000256" key="2">
    <source>
        <dbReference type="ARBA" id="ARBA00011353"/>
    </source>
</evidence>
<evidence type="ECO:0000256" key="1">
    <source>
        <dbReference type="ARBA" id="ARBA00004123"/>
    </source>
</evidence>
<dbReference type="SMART" id="SM00490">
    <property type="entry name" value="HELICc"/>
    <property type="match status" value="1"/>
</dbReference>
<feature type="domain" description="Helicase C-terminal" evidence="12">
    <location>
        <begin position="894"/>
        <end position="1053"/>
    </location>
</feature>
<gene>
    <name evidence="13" type="ORF">AMS68_000353</name>
</gene>
<dbReference type="InterPro" id="IPR014001">
    <property type="entry name" value="Helicase_ATP-bd"/>
</dbReference>